<name>A0ABM0U5I1_CAMSA</name>
<dbReference type="InterPro" id="IPR019308">
    <property type="entry name" value="TMEM214"/>
</dbReference>
<evidence type="ECO:0000313" key="2">
    <source>
        <dbReference type="RefSeq" id="XP_010436118.2"/>
    </source>
</evidence>
<reference evidence="1" key="1">
    <citation type="journal article" date="1997" name="Nucleic Acids Res.">
        <title>tRNAscan-SE: a program for improved detection of transfer RNA genes in genomic sequence.</title>
        <authorList>
            <person name="Lowe T.M."/>
            <person name="Eddy S.R."/>
        </authorList>
    </citation>
    <scope>NUCLEOTIDE SEQUENCE [LARGE SCALE GENOMIC DNA]</scope>
    <source>
        <strain evidence="1">r\DH55</strain>
    </source>
</reference>
<accession>A0ABM0U5I1</accession>
<dbReference type="RefSeq" id="XP_010436118.2">
    <property type="nucleotide sequence ID" value="XM_010437816.2"/>
</dbReference>
<reference evidence="2 3" key="3">
    <citation type="submission" date="2025-05" db="UniProtKB">
        <authorList>
            <consortium name="RefSeq"/>
        </authorList>
    </citation>
    <scope>IDENTIFICATION</scope>
</reference>
<protein>
    <submittedName>
        <fullName evidence="2 3">Uncharacterized protein LOC104719833 isoform X1</fullName>
    </submittedName>
</protein>
<dbReference type="Pfam" id="PF10151">
    <property type="entry name" value="TMEM214"/>
    <property type="match status" value="1"/>
</dbReference>
<dbReference type="Proteomes" id="UP000694864">
    <property type="component" value="Chromosome 10"/>
</dbReference>
<dbReference type="PANTHER" id="PTHR13448:SF8">
    <property type="entry name" value="TRANSMEMBRANE PROTEIN"/>
    <property type="match status" value="1"/>
</dbReference>
<evidence type="ECO:0000313" key="1">
    <source>
        <dbReference type="Proteomes" id="UP000694864"/>
    </source>
</evidence>
<evidence type="ECO:0000313" key="3">
    <source>
        <dbReference type="RefSeq" id="XP_019086816.1"/>
    </source>
</evidence>
<dbReference type="RefSeq" id="XP_019086816.1">
    <property type="nucleotide sequence ID" value="XM_019231271.1"/>
</dbReference>
<sequence>MDPQPGDDVLLACSAEGAVTEIEPSPSHLPTAAVAAEETEKAILSLSEAAAKIVPSDLPAFLADTLDKHWPIPSKQILILVDYYGDKLSQVSFRWVKMFQETSLSTLIHVPFPQIPTSVYETSVDFINILPFETTLRAFVLWASDLILTEWPGVVKIEQNNSNKSKVATFVALAMLLRCKPDALTTVLPHLRETPTYQGEDKLPFIIWMMAQASQGDLSAGLYSWSRNLLPLVGNNKCYSPQAMDLILQFVEMILTNPEAPTILVNEAVKEGERLIPPSSFAILVQHTFPASSARVETTKRFEAIYPLLKEVALAPEKATGSDTMKQIFTFSLRLAGEGAGNPVLAKEAIAIAIRCVKKNVGCFKHWDNLYTENIKASVALLKKLVDDWKDHSIKLLSSPSDTLVVKRTIYSFRVKNDKAIAEGVANCFLYKEADKSCKVISGKLSRGSSCLKGTAIAVVILAAGAAGAAVLSSNPEVTAELKNLVESFELHEYLNKYTEVFTSALKK</sequence>
<organism evidence="1 2">
    <name type="scientific">Camelina sativa</name>
    <name type="common">False flax</name>
    <name type="synonym">Myagrum sativum</name>
    <dbReference type="NCBI Taxonomy" id="90675"/>
    <lineage>
        <taxon>Eukaryota</taxon>
        <taxon>Viridiplantae</taxon>
        <taxon>Streptophyta</taxon>
        <taxon>Embryophyta</taxon>
        <taxon>Tracheophyta</taxon>
        <taxon>Spermatophyta</taxon>
        <taxon>Magnoliopsida</taxon>
        <taxon>eudicotyledons</taxon>
        <taxon>Gunneridae</taxon>
        <taxon>Pentapetalae</taxon>
        <taxon>rosids</taxon>
        <taxon>malvids</taxon>
        <taxon>Brassicales</taxon>
        <taxon>Brassicaceae</taxon>
        <taxon>Camelineae</taxon>
        <taxon>Camelina</taxon>
    </lineage>
</organism>
<gene>
    <name evidence="2 3" type="primary">LOC104719833</name>
</gene>
<dbReference type="GeneID" id="104719833"/>
<reference evidence="1" key="2">
    <citation type="journal article" date="2014" name="Nat. Commun.">
        <title>The emerging biofuel crop Camelina sativa retains a highly undifferentiated hexaploid genome structure.</title>
        <authorList>
            <person name="Kagale S."/>
            <person name="Koh C."/>
            <person name="Nixon J."/>
            <person name="Bollina V."/>
            <person name="Clarke W.E."/>
            <person name="Tuteja R."/>
            <person name="Spillane C."/>
            <person name="Robinson S.J."/>
            <person name="Links M.G."/>
            <person name="Clarke C."/>
            <person name="Higgins E.E."/>
            <person name="Huebert T."/>
            <person name="Sharpe A.G."/>
            <person name="Parkin I.A."/>
        </authorList>
    </citation>
    <scope>NUCLEOTIDE SEQUENCE [LARGE SCALE GENOMIC DNA]</scope>
    <source>
        <strain evidence="1">r\DH55</strain>
    </source>
</reference>
<proteinExistence type="predicted"/>
<keyword evidence="1" id="KW-1185">Reference proteome</keyword>
<dbReference type="PANTHER" id="PTHR13448">
    <property type="entry name" value="TRANSMEMBRANE PROTEIN 214"/>
    <property type="match status" value="1"/>
</dbReference>